<evidence type="ECO:0000313" key="2">
    <source>
        <dbReference type="EMBL" id="MCZ3845004.1"/>
    </source>
</evidence>
<evidence type="ECO:0000256" key="1">
    <source>
        <dbReference type="SAM" id="Phobius"/>
    </source>
</evidence>
<dbReference type="RefSeq" id="WP_034535742.1">
    <property type="nucleotide sequence ID" value="NZ_CP160088.1"/>
</dbReference>
<accession>A0AAP3GWZ8</accession>
<dbReference type="GeneID" id="97459226"/>
<sequence>MLFQFLYIIPCILIVSAVLTRTFLATNTNLKVKDLLPGIKVSILFGLFNLILVIAVKVLTSLTYTSLLIIDGVVSLIAMTLILIFVIKQHRNYAGIMFFSIGLQLIAWGNLASEDALLLLIPYLAILGFDLIFALFYGFHKEGTWFWKCSLETKNAFFKQISPVIPFLY</sequence>
<dbReference type="EMBL" id="JAKHLF010000008">
    <property type="protein sequence ID" value="MCZ3845004.1"/>
    <property type="molecule type" value="Genomic_DNA"/>
</dbReference>
<keyword evidence="1" id="KW-0472">Membrane</keyword>
<feature type="transmembrane region" description="Helical" evidence="1">
    <location>
        <begin position="6"/>
        <end position="24"/>
    </location>
</feature>
<dbReference type="AlphaFoldDB" id="A0AAP3GWZ8"/>
<feature type="transmembrane region" description="Helical" evidence="1">
    <location>
        <begin position="93"/>
        <end position="111"/>
    </location>
</feature>
<feature type="transmembrane region" description="Helical" evidence="1">
    <location>
        <begin position="62"/>
        <end position="86"/>
    </location>
</feature>
<protein>
    <submittedName>
        <fullName evidence="2">Uncharacterized protein</fullName>
    </submittedName>
</protein>
<organism evidence="2 3">
    <name type="scientific">Lactobacillus mulieris</name>
    <dbReference type="NCBI Taxonomy" id="2508708"/>
    <lineage>
        <taxon>Bacteria</taxon>
        <taxon>Bacillati</taxon>
        <taxon>Bacillota</taxon>
        <taxon>Bacilli</taxon>
        <taxon>Lactobacillales</taxon>
        <taxon>Lactobacillaceae</taxon>
        <taxon>Lactobacillus</taxon>
    </lineage>
</organism>
<reference evidence="2" key="1">
    <citation type="submission" date="2022-01" db="EMBL/GenBank/DDBJ databases">
        <title>VMRC isolate genome collection.</title>
        <authorList>
            <person name="France M."/>
            <person name="Rutt L."/>
            <person name="Humphrys M."/>
            <person name="Ravel J."/>
        </authorList>
    </citation>
    <scope>NUCLEOTIDE SEQUENCE</scope>
    <source>
        <strain evidence="2">C0127B5</strain>
    </source>
</reference>
<name>A0AAP3GWZ8_9LACO</name>
<feature type="transmembrane region" description="Helical" evidence="1">
    <location>
        <begin position="36"/>
        <end position="56"/>
    </location>
</feature>
<dbReference type="Proteomes" id="UP001213015">
    <property type="component" value="Unassembled WGS sequence"/>
</dbReference>
<proteinExistence type="predicted"/>
<evidence type="ECO:0000313" key="3">
    <source>
        <dbReference type="Proteomes" id="UP001213015"/>
    </source>
</evidence>
<keyword evidence="1" id="KW-1133">Transmembrane helix</keyword>
<comment type="caution">
    <text evidence="2">The sequence shown here is derived from an EMBL/GenBank/DDBJ whole genome shotgun (WGS) entry which is preliminary data.</text>
</comment>
<gene>
    <name evidence="2" type="ORF">L2422_05790</name>
</gene>
<keyword evidence="1" id="KW-0812">Transmembrane</keyword>
<feature type="transmembrane region" description="Helical" evidence="1">
    <location>
        <begin position="117"/>
        <end position="139"/>
    </location>
</feature>